<dbReference type="EMBL" id="CAJHJT010000001">
    <property type="protein sequence ID" value="CAD6995253.1"/>
    <property type="molecule type" value="Genomic_DNA"/>
</dbReference>
<protein>
    <submittedName>
        <fullName evidence="1">(Mediterranean fruit fly) hypothetical protein</fullName>
    </submittedName>
</protein>
<name>A0A811UDB1_CERCA</name>
<sequence>WLLVNTQTKSREYRQTDEQPVCLPVCRTNERTNEHIDLTYAARPTRRTASAGNKPKSLQKARNVHLVLNIFKLHESALA</sequence>
<dbReference type="AlphaFoldDB" id="A0A811UDB1"/>
<evidence type="ECO:0000313" key="1">
    <source>
        <dbReference type="EMBL" id="CAD6995253.1"/>
    </source>
</evidence>
<dbReference type="Proteomes" id="UP000606786">
    <property type="component" value="Unassembled WGS sequence"/>
</dbReference>
<evidence type="ECO:0000313" key="2">
    <source>
        <dbReference type="Proteomes" id="UP000606786"/>
    </source>
</evidence>
<gene>
    <name evidence="1" type="ORF">CCAP1982_LOCUS3974</name>
</gene>
<reference evidence="1" key="1">
    <citation type="submission" date="2020-11" db="EMBL/GenBank/DDBJ databases">
        <authorList>
            <person name="Whitehead M."/>
        </authorList>
    </citation>
    <scope>NUCLEOTIDE SEQUENCE</scope>
    <source>
        <strain evidence="1">EGII</strain>
    </source>
</reference>
<proteinExistence type="predicted"/>
<keyword evidence="2" id="KW-1185">Reference proteome</keyword>
<feature type="non-terminal residue" evidence="1">
    <location>
        <position position="1"/>
    </location>
</feature>
<comment type="caution">
    <text evidence="1">The sequence shown here is derived from an EMBL/GenBank/DDBJ whole genome shotgun (WGS) entry which is preliminary data.</text>
</comment>
<organism evidence="1 2">
    <name type="scientific">Ceratitis capitata</name>
    <name type="common">Mediterranean fruit fly</name>
    <name type="synonym">Tephritis capitata</name>
    <dbReference type="NCBI Taxonomy" id="7213"/>
    <lineage>
        <taxon>Eukaryota</taxon>
        <taxon>Metazoa</taxon>
        <taxon>Ecdysozoa</taxon>
        <taxon>Arthropoda</taxon>
        <taxon>Hexapoda</taxon>
        <taxon>Insecta</taxon>
        <taxon>Pterygota</taxon>
        <taxon>Neoptera</taxon>
        <taxon>Endopterygota</taxon>
        <taxon>Diptera</taxon>
        <taxon>Brachycera</taxon>
        <taxon>Muscomorpha</taxon>
        <taxon>Tephritoidea</taxon>
        <taxon>Tephritidae</taxon>
        <taxon>Ceratitis</taxon>
        <taxon>Ceratitis</taxon>
    </lineage>
</organism>
<accession>A0A811UDB1</accession>